<dbReference type="Proteomes" id="UP000198773">
    <property type="component" value="Unassembled WGS sequence"/>
</dbReference>
<dbReference type="SUPFAM" id="SSF53335">
    <property type="entry name" value="S-adenosyl-L-methionine-dependent methyltransferases"/>
    <property type="match status" value="1"/>
</dbReference>
<gene>
    <name evidence="2" type="ORF">SAMN04488051_103223</name>
</gene>
<feature type="coiled-coil region" evidence="1">
    <location>
        <begin position="295"/>
        <end position="322"/>
    </location>
</feature>
<protein>
    <submittedName>
        <fullName evidence="2">Methyltransferase domain-containing protein</fullName>
    </submittedName>
</protein>
<organism evidence="2 3">
    <name type="scientific">Alkalimonas amylolytica</name>
    <dbReference type="NCBI Taxonomy" id="152573"/>
    <lineage>
        <taxon>Bacteria</taxon>
        <taxon>Pseudomonadati</taxon>
        <taxon>Pseudomonadota</taxon>
        <taxon>Gammaproteobacteria</taxon>
        <taxon>Alkalimonas</taxon>
    </lineage>
</organism>
<dbReference type="OrthoDB" id="2370471at2"/>
<reference evidence="2 3" key="1">
    <citation type="submission" date="2016-10" db="EMBL/GenBank/DDBJ databases">
        <authorList>
            <person name="de Groot N.N."/>
        </authorList>
    </citation>
    <scope>NUCLEOTIDE SEQUENCE [LARGE SCALE GENOMIC DNA]</scope>
    <source>
        <strain evidence="2 3">CGMCC 1.3430</strain>
    </source>
</reference>
<accession>A0A1H4B838</accession>
<keyword evidence="1" id="KW-0175">Coiled coil</keyword>
<keyword evidence="2" id="KW-0808">Transferase</keyword>
<dbReference type="CDD" id="cd02440">
    <property type="entry name" value="AdoMet_MTases"/>
    <property type="match status" value="1"/>
</dbReference>
<evidence type="ECO:0000313" key="3">
    <source>
        <dbReference type="Proteomes" id="UP000198773"/>
    </source>
</evidence>
<proteinExistence type="predicted"/>
<sequence>MLISPRFQNDAQFTLSLCPIQQAARQSVLQKLAAGVYAMENTSCLCGQQDDDVLAEKDRYGLPVRTVICRQCGQLRTSPRMTAQSYQQFYQHDYRPLYVGAAEASEEFFGKQYGHGRQILTYLQSQVPQLGNKVLEIGCGAGGILYAFQQQGFEVCGIDLGSNYLEYGRQQGLNLLHKSSRQLLQIGAEQYDVIILSHVLEHFLDIPAELEVIHQLLKTDGILYIEVPGLAGLKQRYQCDFLRYLQNAHTYHFTRATLNSVLASSGYQCLHSDDFIHSMFQKCAPHQLATDANEYRRTLEFLQDLEQNRSRYQAEAKLVSEQQRQQKFTLLREKLAHYPAKSVYLYGTGQHSRLLLNALAPSQAIGGLLDADPAKAGSELFGYKVATLEDALASMQAIVISSDVYQDMLYLRLKKQIPAQIELLRIY</sequence>
<dbReference type="GO" id="GO:0032259">
    <property type="term" value="P:methylation"/>
    <property type="evidence" value="ECO:0007669"/>
    <property type="project" value="UniProtKB-KW"/>
</dbReference>
<dbReference type="PANTHER" id="PTHR43861">
    <property type="entry name" value="TRANS-ACONITATE 2-METHYLTRANSFERASE-RELATED"/>
    <property type="match status" value="1"/>
</dbReference>
<dbReference type="RefSeq" id="WP_091341475.1">
    <property type="nucleotide sequence ID" value="NZ_FNRM01000003.1"/>
</dbReference>
<dbReference type="InterPro" id="IPR029063">
    <property type="entry name" value="SAM-dependent_MTases_sf"/>
</dbReference>
<dbReference type="EMBL" id="FNRM01000003">
    <property type="protein sequence ID" value="SEA44310.1"/>
    <property type="molecule type" value="Genomic_DNA"/>
</dbReference>
<dbReference type="GO" id="GO:0008168">
    <property type="term" value="F:methyltransferase activity"/>
    <property type="evidence" value="ECO:0007669"/>
    <property type="project" value="UniProtKB-KW"/>
</dbReference>
<evidence type="ECO:0000256" key="1">
    <source>
        <dbReference type="SAM" id="Coils"/>
    </source>
</evidence>
<dbReference type="Gene3D" id="3.40.50.150">
    <property type="entry name" value="Vaccinia Virus protein VP39"/>
    <property type="match status" value="1"/>
</dbReference>
<dbReference type="STRING" id="152573.SAMN04488051_103223"/>
<keyword evidence="2" id="KW-0489">Methyltransferase</keyword>
<keyword evidence="3" id="KW-1185">Reference proteome</keyword>
<dbReference type="Pfam" id="PF13489">
    <property type="entry name" value="Methyltransf_23"/>
    <property type="match status" value="1"/>
</dbReference>
<name>A0A1H4B838_ALKAM</name>
<evidence type="ECO:0000313" key="2">
    <source>
        <dbReference type="EMBL" id="SEA44310.1"/>
    </source>
</evidence>
<dbReference type="AlphaFoldDB" id="A0A1H4B838"/>